<keyword evidence="1" id="KW-0863">Zinc-finger</keyword>
<dbReference type="HOGENOM" id="CLU_637927_0_0_1"/>
<dbReference type="AlphaFoldDB" id="E0S7D3"/>
<keyword evidence="1" id="KW-0862">Zinc</keyword>
<dbReference type="KEGG" id="ein:Eint_060030"/>
<dbReference type="SUPFAM" id="SSF51004">
    <property type="entry name" value="C-terminal (heme d1) domain of cytochrome cd1-nitrite reductase"/>
    <property type="match status" value="1"/>
</dbReference>
<accession>E0S7D3</accession>
<dbReference type="GO" id="GO:0016567">
    <property type="term" value="P:protein ubiquitination"/>
    <property type="evidence" value="ECO:0007669"/>
    <property type="project" value="InterPro"/>
</dbReference>
<gene>
    <name evidence="4" type="ORF">Eint_060030</name>
</gene>
<keyword evidence="2" id="KW-0175">Coiled coil</keyword>
<dbReference type="SUPFAM" id="SSF57850">
    <property type="entry name" value="RING/U-box"/>
    <property type="match status" value="1"/>
</dbReference>
<dbReference type="Proteomes" id="UP000002313">
    <property type="component" value="Chromosome VI"/>
</dbReference>
<dbReference type="Pfam" id="PF13639">
    <property type="entry name" value="zf-RING_2"/>
    <property type="match status" value="1"/>
</dbReference>
<evidence type="ECO:0000259" key="3">
    <source>
        <dbReference type="PROSITE" id="PS50089"/>
    </source>
</evidence>
<dbReference type="InterPro" id="IPR015943">
    <property type="entry name" value="WD40/YVTN_repeat-like_dom_sf"/>
</dbReference>
<dbReference type="OrthoDB" id="8062037at2759"/>
<dbReference type="GO" id="GO:0005634">
    <property type="term" value="C:nucleus"/>
    <property type="evidence" value="ECO:0007669"/>
    <property type="project" value="InterPro"/>
</dbReference>
<dbReference type="GeneID" id="9699292"/>
<dbReference type="VEuPathDB" id="MicrosporidiaDB:Eint_060030"/>
<dbReference type="PANTHER" id="PTHR16047">
    <property type="entry name" value="RFWD3 PROTEIN"/>
    <property type="match status" value="1"/>
</dbReference>
<dbReference type="Gene3D" id="2.130.10.10">
    <property type="entry name" value="YVTN repeat-like/Quinoprotein amine dehydrogenase"/>
    <property type="match status" value="1"/>
</dbReference>
<dbReference type="InterPro" id="IPR037381">
    <property type="entry name" value="RFWD3"/>
</dbReference>
<evidence type="ECO:0000256" key="2">
    <source>
        <dbReference type="SAM" id="Coils"/>
    </source>
</evidence>
<keyword evidence="1" id="KW-0479">Metal-binding</keyword>
<sequence length="416" mass="47776">MDCGTICPICFSEYTSEGSHRIVSLQCGHLFGSQCIQKWIGRKNKMQCPLCSLQSTKKQVRPVYASKVQAIDTGNEQKLLEKCLKEEQEKNKYMEICAELQAQVEALKAELIRAKEERNIFLIHKKKKFNISTGFSAANSLIGYDEPSCTLIVTRKNGKSTGIQRFQCSDFGKSEFIELGNGMSIRSISLSPFNEGIGLFPTENVLNIVNIYNGRIMMKCKVQNRIESTCFDRDDRNTVYCGDDKGIVYFINISSGEPFRSFKISNISIHSICKKNLVVFASTIHQTYRILFSGDALPCELEVEPYSICTNMSAYGENLLLTFRGPDFRVKHFIQGKQEIYFNSGIRQTKRHRDQIYRDYIYLADDERNSVRVLKLQSLEVVYTYTFREKVLDLFVCDMFLFVLTRFTIHVFSNDS</sequence>
<evidence type="ECO:0000313" key="4">
    <source>
        <dbReference type="EMBL" id="ADM11612.1"/>
    </source>
</evidence>
<proteinExistence type="predicted"/>
<dbReference type="EMBL" id="CP001947">
    <property type="protein sequence ID" value="ADM11612.1"/>
    <property type="molecule type" value="Genomic_DNA"/>
</dbReference>
<reference evidence="4 5" key="2">
    <citation type="journal article" date="2012" name="Proc. Natl. Acad. Sci. U.S.A.">
        <title>Gain and loss of multiple functionally related, horizontally transferred genes in the reduced genomes of two microsporidian parasites.</title>
        <authorList>
            <person name="Pombert J.-F."/>
            <person name="Selman M."/>
            <person name="Burki F."/>
            <person name="Bardell F.T."/>
            <person name="Farinelli L."/>
            <person name="Solter L.F."/>
            <person name="Whitman D.W."/>
            <person name="Weiss L.M."/>
            <person name="Corradi N."/>
            <person name="Keeling P.J."/>
        </authorList>
    </citation>
    <scope>NUCLEOTIDE SEQUENCE [LARGE SCALE GENOMIC DNA]</scope>
    <source>
        <strain evidence="4 5">ATCC 50506</strain>
    </source>
</reference>
<feature type="domain" description="RING-type" evidence="3">
    <location>
        <begin position="7"/>
        <end position="52"/>
    </location>
</feature>
<evidence type="ECO:0000313" key="5">
    <source>
        <dbReference type="Proteomes" id="UP000002313"/>
    </source>
</evidence>
<dbReference type="InterPro" id="IPR001841">
    <property type="entry name" value="Znf_RING"/>
</dbReference>
<protein>
    <recommendedName>
        <fullName evidence="3">RING-type domain-containing protein</fullName>
    </recommendedName>
</protein>
<dbReference type="InterPro" id="IPR011048">
    <property type="entry name" value="Haem_d1_sf"/>
</dbReference>
<organism evidence="4 5">
    <name type="scientific">Encephalitozoon intestinalis (strain ATCC 50506)</name>
    <name type="common">Microsporidian parasite</name>
    <name type="synonym">Septata intestinalis</name>
    <dbReference type="NCBI Taxonomy" id="876142"/>
    <lineage>
        <taxon>Eukaryota</taxon>
        <taxon>Fungi</taxon>
        <taxon>Fungi incertae sedis</taxon>
        <taxon>Microsporidia</taxon>
        <taxon>Unikaryonidae</taxon>
        <taxon>Encephalitozoon</taxon>
    </lineage>
</organism>
<dbReference type="GO" id="GO:0008270">
    <property type="term" value="F:zinc ion binding"/>
    <property type="evidence" value="ECO:0007669"/>
    <property type="project" value="UniProtKB-KW"/>
</dbReference>
<name>E0S7D3_ENCIT</name>
<evidence type="ECO:0000256" key="1">
    <source>
        <dbReference type="PROSITE-ProRule" id="PRU00175"/>
    </source>
</evidence>
<dbReference type="GO" id="GO:0036297">
    <property type="term" value="P:interstrand cross-link repair"/>
    <property type="evidence" value="ECO:0007669"/>
    <property type="project" value="InterPro"/>
</dbReference>
<dbReference type="PROSITE" id="PS50089">
    <property type="entry name" value="ZF_RING_2"/>
    <property type="match status" value="1"/>
</dbReference>
<feature type="coiled-coil region" evidence="2">
    <location>
        <begin position="83"/>
        <end position="117"/>
    </location>
</feature>
<dbReference type="InterPro" id="IPR013083">
    <property type="entry name" value="Znf_RING/FYVE/PHD"/>
</dbReference>
<dbReference type="RefSeq" id="XP_003072972.1">
    <property type="nucleotide sequence ID" value="XM_003072926.1"/>
</dbReference>
<dbReference type="CDD" id="cd16450">
    <property type="entry name" value="mRING-C3HGC3_RFWD3"/>
    <property type="match status" value="1"/>
</dbReference>
<reference evidence="4 5" key="1">
    <citation type="journal article" date="2010" name="Nat. Commun.">
        <title>The complete sequence of the smallest known nuclear genome from the microsporidian Encephalitozoon intestinalis.</title>
        <authorList>
            <person name="Corradi N."/>
            <person name="Pombert J.-F."/>
            <person name="Farinelli L."/>
            <person name="Didier E.S."/>
            <person name="Keeling P.J."/>
        </authorList>
    </citation>
    <scope>NUCLEOTIDE SEQUENCE [LARGE SCALE GENOMIC DNA]</scope>
    <source>
        <strain evidence="4 5">ATCC 50506</strain>
    </source>
</reference>
<dbReference type="SMART" id="SM00184">
    <property type="entry name" value="RING"/>
    <property type="match status" value="1"/>
</dbReference>
<keyword evidence="5" id="KW-1185">Reference proteome</keyword>
<dbReference type="Gene3D" id="3.30.40.10">
    <property type="entry name" value="Zinc/RING finger domain, C3HC4 (zinc finger)"/>
    <property type="match status" value="1"/>
</dbReference>
<dbReference type="GO" id="GO:0004842">
    <property type="term" value="F:ubiquitin-protein transferase activity"/>
    <property type="evidence" value="ECO:0007669"/>
    <property type="project" value="InterPro"/>
</dbReference>
<dbReference type="PANTHER" id="PTHR16047:SF7">
    <property type="entry name" value="E3 UBIQUITIN-PROTEIN LIGASE RFWD3"/>
    <property type="match status" value="1"/>
</dbReference>